<dbReference type="RefSeq" id="WP_146591014.1">
    <property type="nucleotide sequence ID" value="NZ_SJPO01000013.1"/>
</dbReference>
<evidence type="ECO:0000313" key="2">
    <source>
        <dbReference type="EMBL" id="TWT67009.1"/>
    </source>
</evidence>
<dbReference type="InterPro" id="IPR012902">
    <property type="entry name" value="N_methyl_site"/>
</dbReference>
<comment type="caution">
    <text evidence="2">The sequence shown here is derived from an EMBL/GenBank/DDBJ whole genome shotgun (WGS) entry which is preliminary data.</text>
</comment>
<name>A0A5C5XWV8_9BACT</name>
<protein>
    <recommendedName>
        <fullName evidence="4">Type II secretion system protein I</fullName>
    </recommendedName>
</protein>
<dbReference type="EMBL" id="SJPO01000013">
    <property type="protein sequence ID" value="TWT67009.1"/>
    <property type="molecule type" value="Genomic_DNA"/>
</dbReference>
<organism evidence="2 3">
    <name type="scientific">Posidoniimonas polymericola</name>
    <dbReference type="NCBI Taxonomy" id="2528002"/>
    <lineage>
        <taxon>Bacteria</taxon>
        <taxon>Pseudomonadati</taxon>
        <taxon>Planctomycetota</taxon>
        <taxon>Planctomycetia</taxon>
        <taxon>Pirellulales</taxon>
        <taxon>Lacipirellulaceae</taxon>
        <taxon>Posidoniimonas</taxon>
    </lineage>
</organism>
<feature type="transmembrane region" description="Helical" evidence="1">
    <location>
        <begin position="16"/>
        <end position="38"/>
    </location>
</feature>
<keyword evidence="3" id="KW-1185">Reference proteome</keyword>
<dbReference type="Pfam" id="PF07963">
    <property type="entry name" value="N_methyl"/>
    <property type="match status" value="1"/>
</dbReference>
<sequence>MPRPAPSHSGCVRPGFTLLEVIIALGILGFSMAVLTEVSRLSLMNSRQAARETEAAIVAQSVLAELESGSAELADFSAEWNPTQLGEPAWRYEVRIEQTSVQGMVLARVLVTELDPGDEAPTTFQLIRWFQDQEYLELLESQAENEAAAS</sequence>
<dbReference type="OrthoDB" id="275425at2"/>
<reference evidence="2 3" key="1">
    <citation type="submission" date="2019-02" db="EMBL/GenBank/DDBJ databases">
        <title>Deep-cultivation of Planctomycetes and their phenomic and genomic characterization uncovers novel biology.</title>
        <authorList>
            <person name="Wiegand S."/>
            <person name="Jogler M."/>
            <person name="Boedeker C."/>
            <person name="Pinto D."/>
            <person name="Vollmers J."/>
            <person name="Rivas-Marin E."/>
            <person name="Kohn T."/>
            <person name="Peeters S.H."/>
            <person name="Heuer A."/>
            <person name="Rast P."/>
            <person name="Oberbeckmann S."/>
            <person name="Bunk B."/>
            <person name="Jeske O."/>
            <person name="Meyerdierks A."/>
            <person name="Storesund J.E."/>
            <person name="Kallscheuer N."/>
            <person name="Luecker S."/>
            <person name="Lage O.M."/>
            <person name="Pohl T."/>
            <person name="Merkel B.J."/>
            <person name="Hornburger P."/>
            <person name="Mueller R.-W."/>
            <person name="Bruemmer F."/>
            <person name="Labrenz M."/>
            <person name="Spormann A.M."/>
            <person name="Op Den Camp H."/>
            <person name="Overmann J."/>
            <person name="Amann R."/>
            <person name="Jetten M.S.M."/>
            <person name="Mascher T."/>
            <person name="Medema M.H."/>
            <person name="Devos D.P."/>
            <person name="Kaster A.-K."/>
            <person name="Ovreas L."/>
            <person name="Rohde M."/>
            <person name="Galperin M.Y."/>
            <person name="Jogler C."/>
        </authorList>
    </citation>
    <scope>NUCLEOTIDE SEQUENCE [LARGE SCALE GENOMIC DNA]</scope>
    <source>
        <strain evidence="2 3">Pla123a</strain>
    </source>
</reference>
<dbReference type="AlphaFoldDB" id="A0A5C5XWV8"/>
<accession>A0A5C5XWV8</accession>
<dbReference type="NCBIfam" id="TIGR02532">
    <property type="entry name" value="IV_pilin_GFxxxE"/>
    <property type="match status" value="1"/>
</dbReference>
<gene>
    <name evidence="2" type="ORF">Pla123a_44380</name>
</gene>
<evidence type="ECO:0000313" key="3">
    <source>
        <dbReference type="Proteomes" id="UP000318478"/>
    </source>
</evidence>
<evidence type="ECO:0008006" key="4">
    <source>
        <dbReference type="Google" id="ProtNLM"/>
    </source>
</evidence>
<evidence type="ECO:0000256" key="1">
    <source>
        <dbReference type="SAM" id="Phobius"/>
    </source>
</evidence>
<dbReference type="Proteomes" id="UP000318478">
    <property type="component" value="Unassembled WGS sequence"/>
</dbReference>
<proteinExistence type="predicted"/>
<keyword evidence="1" id="KW-0472">Membrane</keyword>
<keyword evidence="1" id="KW-1133">Transmembrane helix</keyword>
<keyword evidence="1" id="KW-0812">Transmembrane</keyword>